<dbReference type="GO" id="GO:0000978">
    <property type="term" value="F:RNA polymerase II cis-regulatory region sequence-specific DNA binding"/>
    <property type="evidence" value="ECO:0007669"/>
    <property type="project" value="TreeGrafter"/>
</dbReference>
<evidence type="ECO:0000256" key="10">
    <source>
        <dbReference type="SAM" id="Coils"/>
    </source>
</evidence>
<dbReference type="GO" id="GO:0005634">
    <property type="term" value="C:nucleus"/>
    <property type="evidence" value="ECO:0007669"/>
    <property type="project" value="UniProtKB-SubCell"/>
</dbReference>
<keyword evidence="8" id="KW-0539">Nucleus</keyword>
<comment type="subunit">
    <text evidence="2">Homotrimer.</text>
</comment>
<keyword evidence="4" id="KW-0805">Transcription regulation</keyword>
<evidence type="ECO:0000256" key="1">
    <source>
        <dbReference type="ARBA" id="ARBA00004123"/>
    </source>
</evidence>
<feature type="region of interest" description="Disordered" evidence="11">
    <location>
        <begin position="1"/>
        <end position="22"/>
    </location>
</feature>
<dbReference type="GO" id="GO:0034605">
    <property type="term" value="P:cellular response to heat"/>
    <property type="evidence" value="ECO:0007669"/>
    <property type="project" value="TreeGrafter"/>
</dbReference>
<feature type="region of interest" description="Disordered" evidence="11">
    <location>
        <begin position="451"/>
        <end position="486"/>
    </location>
</feature>
<comment type="caution">
    <text evidence="13">The sequence shown here is derived from an EMBL/GenBank/DDBJ whole genome shotgun (WGS) entry which is preliminary data.</text>
</comment>
<evidence type="ECO:0000256" key="6">
    <source>
        <dbReference type="ARBA" id="ARBA00023125"/>
    </source>
</evidence>
<dbReference type="EMBL" id="JBEDUW010000006">
    <property type="protein sequence ID" value="KAK9921164.1"/>
    <property type="molecule type" value="Genomic_DNA"/>
</dbReference>
<evidence type="ECO:0000256" key="11">
    <source>
        <dbReference type="SAM" id="MobiDB-lite"/>
    </source>
</evidence>
<dbReference type="InterPro" id="IPR000232">
    <property type="entry name" value="HSF_DNA-bd"/>
</dbReference>
<evidence type="ECO:0000256" key="9">
    <source>
        <dbReference type="RuleBase" id="RU004020"/>
    </source>
</evidence>
<dbReference type="InterPro" id="IPR036390">
    <property type="entry name" value="WH_DNA-bd_sf"/>
</dbReference>
<evidence type="ECO:0000256" key="8">
    <source>
        <dbReference type="ARBA" id="ARBA00023242"/>
    </source>
</evidence>
<evidence type="ECO:0000256" key="3">
    <source>
        <dbReference type="ARBA" id="ARBA00022553"/>
    </source>
</evidence>
<gene>
    <name evidence="13" type="ORF">M0R45_029687</name>
</gene>
<dbReference type="SMART" id="SM00415">
    <property type="entry name" value="HSF"/>
    <property type="match status" value="1"/>
</dbReference>
<keyword evidence="14" id="KW-1185">Reference proteome</keyword>
<evidence type="ECO:0000256" key="2">
    <source>
        <dbReference type="ARBA" id="ARBA00011233"/>
    </source>
</evidence>
<dbReference type="Pfam" id="PF00447">
    <property type="entry name" value="HSF_DNA-bind"/>
    <property type="match status" value="1"/>
</dbReference>
<keyword evidence="3" id="KW-0597">Phosphoprotein</keyword>
<dbReference type="Proteomes" id="UP001457282">
    <property type="component" value="Unassembled WGS sequence"/>
</dbReference>
<comment type="subcellular location">
    <subcellularLocation>
        <location evidence="1">Nucleus</location>
    </subcellularLocation>
</comment>
<feature type="domain" description="HSF-type DNA-binding" evidence="12">
    <location>
        <begin position="106"/>
        <end position="130"/>
    </location>
</feature>
<reference evidence="13 14" key="1">
    <citation type="journal article" date="2023" name="G3 (Bethesda)">
        <title>A chromosome-length genome assembly and annotation of blackberry (Rubus argutus, cv. 'Hillquist').</title>
        <authorList>
            <person name="Bruna T."/>
            <person name="Aryal R."/>
            <person name="Dudchenko O."/>
            <person name="Sargent D.J."/>
            <person name="Mead D."/>
            <person name="Buti M."/>
            <person name="Cavallini A."/>
            <person name="Hytonen T."/>
            <person name="Andres J."/>
            <person name="Pham M."/>
            <person name="Weisz D."/>
            <person name="Mascagni F."/>
            <person name="Usai G."/>
            <person name="Natali L."/>
            <person name="Bassil N."/>
            <person name="Fernandez G.E."/>
            <person name="Lomsadze A."/>
            <person name="Armour M."/>
            <person name="Olukolu B."/>
            <person name="Poorten T."/>
            <person name="Britton C."/>
            <person name="Davik J."/>
            <person name="Ashrafi H."/>
            <person name="Aiden E.L."/>
            <person name="Borodovsky M."/>
            <person name="Worthington M."/>
        </authorList>
    </citation>
    <scope>NUCLEOTIDE SEQUENCE [LARGE SCALE GENOMIC DNA]</scope>
    <source>
        <strain evidence="13">PI 553951</strain>
    </source>
</reference>
<dbReference type="PANTHER" id="PTHR10015">
    <property type="entry name" value="HEAT SHOCK TRANSCRIPTION FACTOR"/>
    <property type="match status" value="1"/>
</dbReference>
<dbReference type="SUPFAM" id="SSF46785">
    <property type="entry name" value="Winged helix' DNA-binding domain"/>
    <property type="match status" value="1"/>
</dbReference>
<keyword evidence="5" id="KW-0346">Stress response</keyword>
<keyword evidence="10" id="KW-0175">Coiled coil</keyword>
<evidence type="ECO:0000313" key="14">
    <source>
        <dbReference type="Proteomes" id="UP001457282"/>
    </source>
</evidence>
<comment type="similarity">
    <text evidence="9">Belongs to the HSF family.</text>
</comment>
<evidence type="ECO:0000256" key="7">
    <source>
        <dbReference type="ARBA" id="ARBA00023163"/>
    </source>
</evidence>
<dbReference type="AlphaFoldDB" id="A0AAW1WCE2"/>
<dbReference type="PROSITE" id="PS00434">
    <property type="entry name" value="HSF_DOMAIN"/>
    <property type="match status" value="1"/>
</dbReference>
<name>A0AAW1WCE2_RUBAR</name>
<dbReference type="InterPro" id="IPR036388">
    <property type="entry name" value="WH-like_DNA-bd_sf"/>
</dbReference>
<evidence type="ECO:0000313" key="13">
    <source>
        <dbReference type="EMBL" id="KAK9921164.1"/>
    </source>
</evidence>
<evidence type="ECO:0000256" key="5">
    <source>
        <dbReference type="ARBA" id="ARBA00023016"/>
    </source>
</evidence>
<feature type="region of interest" description="Disordered" evidence="11">
    <location>
        <begin position="338"/>
        <end position="359"/>
    </location>
</feature>
<dbReference type="GO" id="GO:0006357">
    <property type="term" value="P:regulation of transcription by RNA polymerase II"/>
    <property type="evidence" value="ECO:0007669"/>
    <property type="project" value="TreeGrafter"/>
</dbReference>
<proteinExistence type="inferred from homology"/>
<accession>A0AAW1WCE2</accession>
<dbReference type="PRINTS" id="PR00056">
    <property type="entry name" value="HSFDOMAIN"/>
</dbReference>
<dbReference type="Gene3D" id="1.10.10.10">
    <property type="entry name" value="Winged helix-like DNA-binding domain superfamily/Winged helix DNA-binding domain"/>
    <property type="match status" value="1"/>
</dbReference>
<dbReference type="FunFam" id="1.10.10.10:FF:000037">
    <property type="entry name" value="Heat stress transcription factor B-4"/>
    <property type="match status" value="1"/>
</dbReference>
<evidence type="ECO:0000259" key="12">
    <source>
        <dbReference type="PROSITE" id="PS00434"/>
    </source>
</evidence>
<evidence type="ECO:0000256" key="4">
    <source>
        <dbReference type="ARBA" id="ARBA00023015"/>
    </source>
</evidence>
<feature type="compositionally biased region" description="Basic and acidic residues" evidence="11">
    <location>
        <begin position="466"/>
        <end position="486"/>
    </location>
</feature>
<organism evidence="13 14">
    <name type="scientific">Rubus argutus</name>
    <name type="common">Southern blackberry</name>
    <dbReference type="NCBI Taxonomy" id="59490"/>
    <lineage>
        <taxon>Eukaryota</taxon>
        <taxon>Viridiplantae</taxon>
        <taxon>Streptophyta</taxon>
        <taxon>Embryophyta</taxon>
        <taxon>Tracheophyta</taxon>
        <taxon>Spermatophyta</taxon>
        <taxon>Magnoliopsida</taxon>
        <taxon>eudicotyledons</taxon>
        <taxon>Gunneridae</taxon>
        <taxon>Pentapetalae</taxon>
        <taxon>rosids</taxon>
        <taxon>fabids</taxon>
        <taxon>Rosales</taxon>
        <taxon>Rosaceae</taxon>
        <taxon>Rosoideae</taxon>
        <taxon>Rosoideae incertae sedis</taxon>
        <taxon>Rubus</taxon>
    </lineage>
</organism>
<feature type="coiled-coil region" evidence="10">
    <location>
        <begin position="176"/>
        <end position="203"/>
    </location>
</feature>
<keyword evidence="6" id="KW-0238">DNA-binding</keyword>
<dbReference type="GO" id="GO:0003700">
    <property type="term" value="F:DNA-binding transcription factor activity"/>
    <property type="evidence" value="ECO:0007669"/>
    <property type="project" value="InterPro"/>
</dbReference>
<dbReference type="PANTHER" id="PTHR10015:SF337">
    <property type="entry name" value="HEAT STRESS TRANSCRIPTION FACTOR A-3"/>
    <property type="match status" value="1"/>
</dbReference>
<keyword evidence="7" id="KW-0804">Transcription</keyword>
<protein>
    <recommendedName>
        <fullName evidence="12">HSF-type DNA-binding domain-containing protein</fullName>
    </recommendedName>
</protein>
<sequence length="486" mass="54597">MNPKDHSLQKSPPTSDELDPEMLEPPLLDFEAFSAVNSSATFEVGKNDYVGVPQPLQSLQGNPIPPFLSKTFDLVDDPSLDLIISWGYTGGSFVVWDPVEFSRLVLPRNFKHNNFSSFVRQLNTYGFRKIDTDRWEFANEAFQRGKRDLLKFIRRRKSSQSLQIGSFIGTSAEAGRPGLEGEIEELRNQRSLLMQEVVDLQQQQRGTVHHMKEVNERLQSAEQRQKQMVSFLAKLLQNPAFLARLQQKSGEKGIGSPRMRRKFVKQHEPELGTSDSYMEGQIVKYQPAWRNHTMSSSVPDLNPGPIEQSPDHGMPFQFENVAFDGLIVSDELEVTQGFSKTPEQEGEGASSMGTEDPLFKGKGVLSQQEVNPESYVSFQEDLLKEKTFADLCFPGIESMVKPDDIWSMGFDASAGMSSSSHGFWGDSINYDVPEMGMTELDTWDIGQLQAAEGSGIDKWPADESTFDERTSQDGQQKDDIAKTNDP</sequence>